<protein>
    <submittedName>
        <fullName evidence="3">Glycosyltransferase involved in cell wall bisynthesis</fullName>
    </submittedName>
</protein>
<dbReference type="PANTHER" id="PTHR12526:SF636">
    <property type="entry name" value="BLL3647 PROTEIN"/>
    <property type="match status" value="1"/>
</dbReference>
<organism evidence="3 4">
    <name type="scientific">Paucidesulfovibrio gracilis DSM 16080</name>
    <dbReference type="NCBI Taxonomy" id="1121449"/>
    <lineage>
        <taxon>Bacteria</taxon>
        <taxon>Pseudomonadati</taxon>
        <taxon>Thermodesulfobacteriota</taxon>
        <taxon>Desulfovibrionia</taxon>
        <taxon>Desulfovibrionales</taxon>
        <taxon>Desulfovibrionaceae</taxon>
        <taxon>Paucidesulfovibrio</taxon>
    </lineage>
</organism>
<proteinExistence type="predicted"/>
<feature type="domain" description="Glycosyltransferase subfamily 4-like N-terminal" evidence="2">
    <location>
        <begin position="16"/>
        <end position="171"/>
    </location>
</feature>
<dbReference type="AlphaFoldDB" id="A0A1T4XEZ9"/>
<feature type="domain" description="Glycosyl transferase family 1" evidence="1">
    <location>
        <begin position="180"/>
        <end position="340"/>
    </location>
</feature>
<evidence type="ECO:0000259" key="2">
    <source>
        <dbReference type="Pfam" id="PF13439"/>
    </source>
</evidence>
<dbReference type="PANTHER" id="PTHR12526">
    <property type="entry name" value="GLYCOSYLTRANSFERASE"/>
    <property type="match status" value="1"/>
</dbReference>
<sequence length="366" mass="41003">MRIRVLHLVNGEHYAGAERVQDHLAMALPEFGYEVHFACVKPVLFRERCFCPKELVHEVPMGSRFDLRGSRRVAELARRLDARLLHTHTPRSAMLGAATAVRTGLPRVHHIHSPTSRDTQTPLRNWINAVAERISVSGTRRFIAVSESLGHWAASWGIPQRRIVVVPNGVPRHPRPGAVRDADDPVLGVVALFRPRKGLECLLDALALVRESGVRATLRAVGRFETPEYESMIRERCVRLGLEDAVEWRGFQSDVPSELTHMDIFTLPSLYGEGMPMVLLEAMAAGLPGVVSDVEGVPEAARHEREALLVPPGNAQALARELVRLARDRDLRERMGRAALERHAEHFSERVMARRVAEVYDHVLQA</sequence>
<dbReference type="Pfam" id="PF13439">
    <property type="entry name" value="Glyco_transf_4"/>
    <property type="match status" value="1"/>
</dbReference>
<accession>A0A1T4XEZ9</accession>
<gene>
    <name evidence="3" type="ORF">SAMN02745704_02063</name>
</gene>
<dbReference type="STRING" id="1121449.SAMN02745704_02063"/>
<reference evidence="3 4" key="1">
    <citation type="submission" date="2017-02" db="EMBL/GenBank/DDBJ databases">
        <authorList>
            <person name="Peterson S.W."/>
        </authorList>
    </citation>
    <scope>NUCLEOTIDE SEQUENCE [LARGE SCALE GENOMIC DNA]</scope>
    <source>
        <strain evidence="3 4">DSM 16080</strain>
    </source>
</reference>
<evidence type="ECO:0000313" key="4">
    <source>
        <dbReference type="Proteomes" id="UP000190027"/>
    </source>
</evidence>
<dbReference type="Pfam" id="PF00534">
    <property type="entry name" value="Glycos_transf_1"/>
    <property type="match status" value="1"/>
</dbReference>
<keyword evidence="3" id="KW-0808">Transferase</keyword>
<keyword evidence="4" id="KW-1185">Reference proteome</keyword>
<dbReference type="Proteomes" id="UP000190027">
    <property type="component" value="Unassembled WGS sequence"/>
</dbReference>
<dbReference type="InterPro" id="IPR028098">
    <property type="entry name" value="Glyco_trans_4-like_N"/>
</dbReference>
<dbReference type="RefSeq" id="WP_200806793.1">
    <property type="nucleotide sequence ID" value="NZ_FUYC01000010.1"/>
</dbReference>
<evidence type="ECO:0000313" key="3">
    <source>
        <dbReference type="EMBL" id="SKA87635.1"/>
    </source>
</evidence>
<dbReference type="InterPro" id="IPR001296">
    <property type="entry name" value="Glyco_trans_1"/>
</dbReference>
<dbReference type="GO" id="GO:0016757">
    <property type="term" value="F:glycosyltransferase activity"/>
    <property type="evidence" value="ECO:0007669"/>
    <property type="project" value="InterPro"/>
</dbReference>
<name>A0A1T4XEZ9_9BACT</name>
<dbReference type="Gene3D" id="3.40.50.2000">
    <property type="entry name" value="Glycogen Phosphorylase B"/>
    <property type="match status" value="2"/>
</dbReference>
<dbReference type="EMBL" id="FUYC01000010">
    <property type="protein sequence ID" value="SKA87635.1"/>
    <property type="molecule type" value="Genomic_DNA"/>
</dbReference>
<dbReference type="SUPFAM" id="SSF53756">
    <property type="entry name" value="UDP-Glycosyltransferase/glycogen phosphorylase"/>
    <property type="match status" value="1"/>
</dbReference>
<evidence type="ECO:0000259" key="1">
    <source>
        <dbReference type="Pfam" id="PF00534"/>
    </source>
</evidence>